<evidence type="ECO:0000259" key="3">
    <source>
        <dbReference type="Pfam" id="PF00156"/>
    </source>
</evidence>
<dbReference type="Pfam" id="PF00156">
    <property type="entry name" value="Pribosyltran"/>
    <property type="match status" value="1"/>
</dbReference>
<dbReference type="RefSeq" id="WP_002669072.1">
    <property type="nucleotide sequence ID" value="NZ_CM001795.1"/>
</dbReference>
<protein>
    <recommendedName>
        <fullName evidence="3">Phosphoribosyltransferase domain-containing protein</fullName>
    </recommendedName>
</protein>
<evidence type="ECO:0000256" key="2">
    <source>
        <dbReference type="ARBA" id="ARBA00022679"/>
    </source>
</evidence>
<accession>A0A0E2E7Z7</accession>
<dbReference type="Gene3D" id="3.40.50.2020">
    <property type="match status" value="1"/>
</dbReference>
<evidence type="ECO:0000256" key="1">
    <source>
        <dbReference type="ARBA" id="ARBA00022676"/>
    </source>
</evidence>
<dbReference type="AlphaFoldDB" id="A0A0E2E7Z7"/>
<keyword evidence="2" id="KW-0808">Transferase</keyword>
<dbReference type="EMBL" id="AGDV01000001">
    <property type="protein sequence ID" value="EMB36134.1"/>
    <property type="molecule type" value="Genomic_DNA"/>
</dbReference>
<name>A0A0E2E7Z7_TREDN</name>
<comment type="caution">
    <text evidence="4">The sequence shown here is derived from an EMBL/GenBank/DDBJ whole genome shotgun (WGS) entry which is preliminary data.</text>
</comment>
<dbReference type="InterPro" id="IPR000836">
    <property type="entry name" value="PRTase_dom"/>
</dbReference>
<dbReference type="PANTHER" id="PTHR43363:SF1">
    <property type="entry name" value="HYPOXANTHINE-GUANINE PHOSPHORIBOSYLTRANSFERASE"/>
    <property type="match status" value="1"/>
</dbReference>
<evidence type="ECO:0000313" key="4">
    <source>
        <dbReference type="EMBL" id="EMB36134.1"/>
    </source>
</evidence>
<keyword evidence="1" id="KW-0328">Glycosyltransferase</keyword>
<dbReference type="Proteomes" id="UP000011705">
    <property type="component" value="Chromosome"/>
</dbReference>
<proteinExistence type="predicted"/>
<dbReference type="PANTHER" id="PTHR43363">
    <property type="entry name" value="HYPOXANTHINE PHOSPHORIBOSYLTRANSFERASE"/>
    <property type="match status" value="1"/>
</dbReference>
<dbReference type="InterPro" id="IPR029057">
    <property type="entry name" value="PRTase-like"/>
</dbReference>
<reference evidence="4" key="1">
    <citation type="submission" date="2012-01" db="EMBL/GenBank/DDBJ databases">
        <title>The Genome Sequence of Treponema denticola H-22.</title>
        <authorList>
            <consortium name="The Broad Institute Genome Sequencing Platform"/>
            <person name="Earl A."/>
            <person name="Ward D."/>
            <person name="Feldgarden M."/>
            <person name="Gevers D."/>
            <person name="Blanton J.M."/>
            <person name="Fenno C.J."/>
            <person name="Baranova O.V."/>
            <person name="Mathney J."/>
            <person name="Dewhirst F.E."/>
            <person name="Izard J."/>
            <person name="Young S.K."/>
            <person name="Zeng Q."/>
            <person name="Gargeya S."/>
            <person name="Fitzgerald M."/>
            <person name="Haas B."/>
            <person name="Abouelleil A."/>
            <person name="Alvarado L."/>
            <person name="Arachchi H.M."/>
            <person name="Berlin A."/>
            <person name="Chapman S.B."/>
            <person name="Gearin G."/>
            <person name="Goldberg J."/>
            <person name="Griggs A."/>
            <person name="Gujja S."/>
            <person name="Hansen M."/>
            <person name="Heiman D."/>
            <person name="Howarth C."/>
            <person name="Larimer J."/>
            <person name="Lui A."/>
            <person name="MacDonald P.J.P."/>
            <person name="McCowen C."/>
            <person name="Montmayeur A."/>
            <person name="Murphy C."/>
            <person name="Neiman D."/>
            <person name="Pearson M."/>
            <person name="Priest M."/>
            <person name="Roberts A."/>
            <person name="Saif S."/>
            <person name="Shea T."/>
            <person name="Sisk P."/>
            <person name="Stolte C."/>
            <person name="Sykes S."/>
            <person name="Wortman J."/>
            <person name="Nusbaum C."/>
            <person name="Birren B."/>
        </authorList>
    </citation>
    <scope>NUCLEOTIDE SEQUENCE [LARGE SCALE GENOMIC DNA]</scope>
    <source>
        <strain evidence="4">H-22</strain>
    </source>
</reference>
<gene>
    <name evidence="4" type="ORF">HMPREF9726_00326</name>
</gene>
<dbReference type="CDD" id="cd06223">
    <property type="entry name" value="PRTases_typeI"/>
    <property type="match status" value="1"/>
</dbReference>
<organism evidence="4">
    <name type="scientific">Treponema denticola H-22</name>
    <dbReference type="NCBI Taxonomy" id="999432"/>
    <lineage>
        <taxon>Bacteria</taxon>
        <taxon>Pseudomonadati</taxon>
        <taxon>Spirochaetota</taxon>
        <taxon>Spirochaetia</taxon>
        <taxon>Spirochaetales</taxon>
        <taxon>Treponemataceae</taxon>
        <taxon>Treponema</taxon>
    </lineage>
</organism>
<dbReference type="PATRIC" id="fig|999432.5.peg.336"/>
<dbReference type="HOGENOM" id="CLU_080904_1_2_12"/>
<dbReference type="GO" id="GO:0016757">
    <property type="term" value="F:glycosyltransferase activity"/>
    <property type="evidence" value="ECO:0007669"/>
    <property type="project" value="UniProtKB-KW"/>
</dbReference>
<feature type="domain" description="Phosphoribosyltransferase" evidence="3">
    <location>
        <begin position="17"/>
        <end position="149"/>
    </location>
</feature>
<sequence length="200" mass="23398">MKEFLNYNTVRDNGFILARKMYDEGYVPDVIYASMRGGAYLANVISEFFKIAYKDEKKILYSTVVAHSYSGVHNNSEIVLDGWTLHPSKLPADSSVLLVDDIFDSGATINYLVDELIKQGLKRENIKIAVHDYKYFHDKKEQYEHHPDYWCRKHDIYTEKDNLWIHYMSHELVGLSNKELEENYYSKNPALKDVFKGIIN</sequence>
<dbReference type="SUPFAM" id="SSF53271">
    <property type="entry name" value="PRTase-like"/>
    <property type="match status" value="1"/>
</dbReference>